<name>A0A6A8G8G7_9EURY</name>
<keyword evidence="4 6" id="KW-0472">Membrane</keyword>
<dbReference type="Proteomes" id="UP000443423">
    <property type="component" value="Unassembled WGS sequence"/>
</dbReference>
<keyword evidence="3 6" id="KW-1133">Transmembrane helix</keyword>
<feature type="domain" description="EamA" evidence="7">
    <location>
        <begin position="12"/>
        <end position="144"/>
    </location>
</feature>
<evidence type="ECO:0000259" key="7">
    <source>
        <dbReference type="Pfam" id="PF00892"/>
    </source>
</evidence>
<evidence type="ECO:0000256" key="3">
    <source>
        <dbReference type="ARBA" id="ARBA00022989"/>
    </source>
</evidence>
<dbReference type="PANTHER" id="PTHR32322:SF2">
    <property type="entry name" value="EAMA DOMAIN-CONTAINING PROTEIN"/>
    <property type="match status" value="1"/>
</dbReference>
<keyword evidence="9" id="KW-1185">Reference proteome</keyword>
<feature type="transmembrane region" description="Helical" evidence="6">
    <location>
        <begin position="218"/>
        <end position="241"/>
    </location>
</feature>
<dbReference type="SUPFAM" id="SSF103481">
    <property type="entry name" value="Multidrug resistance efflux transporter EmrE"/>
    <property type="match status" value="2"/>
</dbReference>
<reference evidence="8 9" key="1">
    <citation type="submission" date="2019-11" db="EMBL/GenBank/DDBJ databases">
        <title>Whole genome sequence of Haloferax sp. MBLA0078.</title>
        <authorList>
            <person name="Seo M.-J."/>
            <person name="Cho E.-S."/>
        </authorList>
    </citation>
    <scope>NUCLEOTIDE SEQUENCE [LARGE SCALE GENOMIC DNA]</scope>
    <source>
        <strain evidence="8 9">MBLA0078</strain>
    </source>
</reference>
<gene>
    <name evidence="8" type="ORF">GJR99_11415</name>
</gene>
<dbReference type="Pfam" id="PF00892">
    <property type="entry name" value="EamA"/>
    <property type="match status" value="2"/>
</dbReference>
<sequence>MSIGTQTHRNLALFVTLAVLWGTSFIAIEVGLEVLPPALFAALRYDVAGAVLFVYGLLAAEDWRPRGRDEWVVVGVGAVLLIGAHFSLLFSGQRYVTSGVAAIVLSTSPILTPLFAWSMLPEERLDAGGFVGVFFGLVGTVVIALSSGSVGGQLVGVVLLFLAAVSWAFGTVLVKRLPGNPPVVAMQSWMMLLGAGLLHAVSPVLGEPGLTTVEWSPLVVAALLFLAVICSAAGFIIYFVLLDRIGAIEINLVSYAVPIVAALSGWALLGEEIGSTTVTGFLFILVGFALMKRRALAPFVYELCVRTGDVALRLVGDHDPAPDHDSTPDHDRAPSDD</sequence>
<feature type="transmembrane region" description="Helical" evidence="6">
    <location>
        <begin position="12"/>
        <end position="32"/>
    </location>
</feature>
<evidence type="ECO:0000313" key="8">
    <source>
        <dbReference type="EMBL" id="MRW97177.1"/>
    </source>
</evidence>
<feature type="transmembrane region" description="Helical" evidence="6">
    <location>
        <begin position="96"/>
        <end position="117"/>
    </location>
</feature>
<dbReference type="PANTHER" id="PTHR32322">
    <property type="entry name" value="INNER MEMBRANE TRANSPORTER"/>
    <property type="match status" value="1"/>
</dbReference>
<feature type="transmembrane region" description="Helical" evidence="6">
    <location>
        <begin position="71"/>
        <end position="90"/>
    </location>
</feature>
<keyword evidence="2 6" id="KW-0812">Transmembrane</keyword>
<dbReference type="EMBL" id="WKJQ01000001">
    <property type="protein sequence ID" value="MRW97177.1"/>
    <property type="molecule type" value="Genomic_DNA"/>
</dbReference>
<evidence type="ECO:0000256" key="5">
    <source>
        <dbReference type="SAM" id="MobiDB-lite"/>
    </source>
</evidence>
<dbReference type="InterPro" id="IPR037185">
    <property type="entry name" value="EmrE-like"/>
</dbReference>
<evidence type="ECO:0000256" key="1">
    <source>
        <dbReference type="ARBA" id="ARBA00004141"/>
    </source>
</evidence>
<evidence type="ECO:0000256" key="6">
    <source>
        <dbReference type="SAM" id="Phobius"/>
    </source>
</evidence>
<dbReference type="AlphaFoldDB" id="A0A6A8G8G7"/>
<dbReference type="GO" id="GO:0016020">
    <property type="term" value="C:membrane"/>
    <property type="evidence" value="ECO:0007669"/>
    <property type="project" value="UniProtKB-SubCell"/>
</dbReference>
<feature type="domain" description="EamA" evidence="7">
    <location>
        <begin position="155"/>
        <end position="291"/>
    </location>
</feature>
<feature type="transmembrane region" description="Helical" evidence="6">
    <location>
        <begin position="273"/>
        <end position="291"/>
    </location>
</feature>
<feature type="transmembrane region" description="Helical" evidence="6">
    <location>
        <begin position="154"/>
        <end position="174"/>
    </location>
</feature>
<feature type="transmembrane region" description="Helical" evidence="6">
    <location>
        <begin position="248"/>
        <end position="267"/>
    </location>
</feature>
<feature type="transmembrane region" description="Helical" evidence="6">
    <location>
        <begin position="38"/>
        <end position="59"/>
    </location>
</feature>
<comment type="caution">
    <text evidence="8">The sequence shown here is derived from an EMBL/GenBank/DDBJ whole genome shotgun (WGS) entry which is preliminary data.</text>
</comment>
<proteinExistence type="predicted"/>
<accession>A0A6A8G8G7</accession>
<evidence type="ECO:0000256" key="2">
    <source>
        <dbReference type="ARBA" id="ARBA00022692"/>
    </source>
</evidence>
<dbReference type="RefSeq" id="WP_151112259.1">
    <property type="nucleotide sequence ID" value="NZ_WKJQ01000001.1"/>
</dbReference>
<organism evidence="8 9">
    <name type="scientific">Haloferax marinum</name>
    <dbReference type="NCBI Taxonomy" id="2666143"/>
    <lineage>
        <taxon>Archaea</taxon>
        <taxon>Methanobacteriati</taxon>
        <taxon>Methanobacteriota</taxon>
        <taxon>Stenosarchaea group</taxon>
        <taxon>Halobacteria</taxon>
        <taxon>Halobacteriales</taxon>
        <taxon>Haloferacaceae</taxon>
        <taxon>Haloferax</taxon>
    </lineage>
</organism>
<protein>
    <submittedName>
        <fullName evidence="8">EamA family transporter</fullName>
    </submittedName>
</protein>
<dbReference type="InterPro" id="IPR050638">
    <property type="entry name" value="AA-Vitamin_Transporters"/>
</dbReference>
<evidence type="ECO:0000256" key="4">
    <source>
        <dbReference type="ARBA" id="ARBA00023136"/>
    </source>
</evidence>
<feature type="region of interest" description="Disordered" evidence="5">
    <location>
        <begin position="317"/>
        <end position="337"/>
    </location>
</feature>
<comment type="subcellular location">
    <subcellularLocation>
        <location evidence="1">Membrane</location>
        <topology evidence="1">Multi-pass membrane protein</topology>
    </subcellularLocation>
</comment>
<dbReference type="InterPro" id="IPR000620">
    <property type="entry name" value="EamA_dom"/>
</dbReference>
<evidence type="ECO:0000313" key="9">
    <source>
        <dbReference type="Proteomes" id="UP000443423"/>
    </source>
</evidence>
<feature type="transmembrane region" description="Helical" evidence="6">
    <location>
        <begin position="186"/>
        <end position="206"/>
    </location>
</feature>
<feature type="transmembrane region" description="Helical" evidence="6">
    <location>
        <begin position="129"/>
        <end position="148"/>
    </location>
</feature>